<proteinExistence type="predicted"/>
<protein>
    <recommendedName>
        <fullName evidence="3">N-acetyltransferase domain-containing protein</fullName>
    </recommendedName>
</protein>
<dbReference type="RefSeq" id="WP_115090790.1">
    <property type="nucleotide sequence ID" value="NZ_CP068107.1"/>
</dbReference>
<dbReference type="EMBL" id="UGQL01000001">
    <property type="protein sequence ID" value="STZ27953.1"/>
    <property type="molecule type" value="Genomic_DNA"/>
</dbReference>
<dbReference type="SUPFAM" id="SSF55729">
    <property type="entry name" value="Acyl-CoA N-acyltransferases (Nat)"/>
    <property type="match status" value="1"/>
</dbReference>
<keyword evidence="2" id="KW-1185">Reference proteome</keyword>
<evidence type="ECO:0000313" key="1">
    <source>
        <dbReference type="EMBL" id="STZ27953.1"/>
    </source>
</evidence>
<dbReference type="Proteomes" id="UP000255024">
    <property type="component" value="Unassembled WGS sequence"/>
</dbReference>
<evidence type="ECO:0000313" key="2">
    <source>
        <dbReference type="Proteomes" id="UP000255024"/>
    </source>
</evidence>
<accession>A0A378RLM5</accession>
<dbReference type="InterPro" id="IPR016181">
    <property type="entry name" value="Acyl_CoA_acyltransferase"/>
</dbReference>
<dbReference type="Gene3D" id="3.40.630.30">
    <property type="match status" value="1"/>
</dbReference>
<evidence type="ECO:0008006" key="3">
    <source>
        <dbReference type="Google" id="ProtNLM"/>
    </source>
</evidence>
<dbReference type="AlphaFoldDB" id="A0A378RLM5"/>
<sequence length="169" mass="19691">MSIISKFTIATEEGLAVLFQLREAQIRNLYTSSTDTASLNQYISQQLDHKETILELNDLSTQMLTVYNKEIPAGYVMIKQVDQPAVLADKKVINLASFYIEPNQNQEEVRASLWNKTLSLTRQYDAIWLEVLQHDPLLPYFKAWGFEISEEKVMQPFEQPSYLLIRWKE</sequence>
<name>A0A378RLM5_MYROD</name>
<gene>
    <name evidence="1" type="ORF">NCTC11179_01491</name>
</gene>
<reference evidence="1 2" key="1">
    <citation type="submission" date="2018-06" db="EMBL/GenBank/DDBJ databases">
        <authorList>
            <consortium name="Pathogen Informatics"/>
            <person name="Doyle S."/>
        </authorList>
    </citation>
    <scope>NUCLEOTIDE SEQUENCE [LARGE SCALE GENOMIC DNA]</scope>
    <source>
        <strain evidence="1 2">NCTC11179</strain>
    </source>
</reference>
<organism evidence="1 2">
    <name type="scientific">Myroides odoratus</name>
    <name type="common">Flavobacterium odoratum</name>
    <dbReference type="NCBI Taxonomy" id="256"/>
    <lineage>
        <taxon>Bacteria</taxon>
        <taxon>Pseudomonadati</taxon>
        <taxon>Bacteroidota</taxon>
        <taxon>Flavobacteriia</taxon>
        <taxon>Flavobacteriales</taxon>
        <taxon>Flavobacteriaceae</taxon>
        <taxon>Myroides</taxon>
    </lineage>
</organism>